<dbReference type="InterPro" id="IPR050463">
    <property type="entry name" value="Gfo/Idh/MocA_oxidrdct_glycsds"/>
</dbReference>
<evidence type="ECO:0000313" key="4">
    <source>
        <dbReference type="EMBL" id="MFA9476671.1"/>
    </source>
</evidence>
<accession>A0ABV4TZA0</accession>
<evidence type="ECO:0000259" key="3">
    <source>
        <dbReference type="Pfam" id="PF22725"/>
    </source>
</evidence>
<dbReference type="Proteomes" id="UP001575105">
    <property type="component" value="Unassembled WGS sequence"/>
</dbReference>
<dbReference type="PANTHER" id="PTHR43818">
    <property type="entry name" value="BCDNA.GH03377"/>
    <property type="match status" value="1"/>
</dbReference>
<sequence length="330" mass="35678">MSNAGQTGIGLFGFNGHQLHGKLADHPRARLVGIAGGMPASEPSDPQWQQAKRYENLTEMLADPQVQLVSLCSARRAEQAEHAVQCLEAGKHVYAEKPCALDEADIDRIVATAKRTGRLFHEMAGTAFDRPYLAMSRVVREGRIGEVVQVLAQKSYPYRDTRPQDEAVDGGLTVQAGVHATRMIEQVAGQRIKTITAVETTLGNPVPDGELRMASSLCMRLANGGVASMLANYLNQSGTGVWGNEDLRIFGTKGFVESIGGGTATRIVIGDDVLELPDADAAQDYFELFLDELIDGKPMPMSVDDELHPTRVLLRARASLLDETPVSAGR</sequence>
<dbReference type="RefSeq" id="WP_425343601.1">
    <property type="nucleotide sequence ID" value="NZ_JBGUBD010000001.1"/>
</dbReference>
<reference evidence="4 5" key="1">
    <citation type="submission" date="2024-08" db="EMBL/GenBank/DDBJ databases">
        <title>Whole-genome sequencing of halo(alkali)philic microorganisms from hypersaline lakes.</title>
        <authorList>
            <person name="Sorokin D.Y."/>
            <person name="Merkel A.Y."/>
            <person name="Messina E."/>
            <person name="Yakimov M."/>
        </authorList>
    </citation>
    <scope>NUCLEOTIDE SEQUENCE [LARGE SCALE GENOMIC DNA]</scope>
    <source>
        <strain evidence="4 5">AB-hyl4</strain>
    </source>
</reference>
<dbReference type="PANTHER" id="PTHR43818:SF11">
    <property type="entry name" value="BCDNA.GH03377"/>
    <property type="match status" value="1"/>
</dbReference>
<organism evidence="4 5">
    <name type="scientific">Natronomicrosphaera hydrolytica</name>
    <dbReference type="NCBI Taxonomy" id="3242702"/>
    <lineage>
        <taxon>Bacteria</taxon>
        <taxon>Pseudomonadati</taxon>
        <taxon>Planctomycetota</taxon>
        <taxon>Phycisphaerae</taxon>
        <taxon>Phycisphaerales</taxon>
        <taxon>Phycisphaeraceae</taxon>
        <taxon>Natronomicrosphaera</taxon>
    </lineage>
</organism>
<dbReference type="SUPFAM" id="SSF51735">
    <property type="entry name" value="NAD(P)-binding Rossmann-fold domains"/>
    <property type="match status" value="1"/>
</dbReference>
<keyword evidence="5" id="KW-1185">Reference proteome</keyword>
<gene>
    <name evidence="4" type="ORF">ACERK3_00045</name>
</gene>
<feature type="domain" description="GFO/IDH/MocA-like oxidoreductase" evidence="3">
    <location>
        <begin position="132"/>
        <end position="256"/>
    </location>
</feature>
<proteinExistence type="predicted"/>
<dbReference type="Pfam" id="PF22725">
    <property type="entry name" value="GFO_IDH_MocA_C3"/>
    <property type="match status" value="1"/>
</dbReference>
<dbReference type="EMBL" id="JBGUBD010000001">
    <property type="protein sequence ID" value="MFA9476671.1"/>
    <property type="molecule type" value="Genomic_DNA"/>
</dbReference>
<name>A0ABV4TZA0_9BACT</name>
<evidence type="ECO:0000256" key="1">
    <source>
        <dbReference type="ARBA" id="ARBA00023002"/>
    </source>
</evidence>
<dbReference type="Gene3D" id="3.30.360.10">
    <property type="entry name" value="Dihydrodipicolinate Reductase, domain 2"/>
    <property type="match status" value="1"/>
</dbReference>
<feature type="domain" description="Gfo/Idh/MocA-like oxidoreductase N-terminal" evidence="2">
    <location>
        <begin position="9"/>
        <end position="121"/>
    </location>
</feature>
<evidence type="ECO:0000259" key="2">
    <source>
        <dbReference type="Pfam" id="PF01408"/>
    </source>
</evidence>
<keyword evidence="1" id="KW-0560">Oxidoreductase</keyword>
<dbReference type="Pfam" id="PF01408">
    <property type="entry name" value="GFO_IDH_MocA"/>
    <property type="match status" value="1"/>
</dbReference>
<dbReference type="InterPro" id="IPR000683">
    <property type="entry name" value="Gfo/Idh/MocA-like_OxRdtase_N"/>
</dbReference>
<comment type="caution">
    <text evidence="4">The sequence shown here is derived from an EMBL/GenBank/DDBJ whole genome shotgun (WGS) entry which is preliminary data.</text>
</comment>
<protein>
    <submittedName>
        <fullName evidence="4">Gfo/Idh/MocA family protein</fullName>
    </submittedName>
</protein>
<dbReference type="SUPFAM" id="SSF55347">
    <property type="entry name" value="Glyceraldehyde-3-phosphate dehydrogenase-like, C-terminal domain"/>
    <property type="match status" value="1"/>
</dbReference>
<dbReference type="Gene3D" id="3.40.50.720">
    <property type="entry name" value="NAD(P)-binding Rossmann-like Domain"/>
    <property type="match status" value="1"/>
</dbReference>
<dbReference type="InterPro" id="IPR055170">
    <property type="entry name" value="GFO_IDH_MocA-like_dom"/>
</dbReference>
<dbReference type="InterPro" id="IPR036291">
    <property type="entry name" value="NAD(P)-bd_dom_sf"/>
</dbReference>
<evidence type="ECO:0000313" key="5">
    <source>
        <dbReference type="Proteomes" id="UP001575105"/>
    </source>
</evidence>